<comment type="caution">
    <text evidence="1">The sequence shown here is derived from an EMBL/GenBank/DDBJ whole genome shotgun (WGS) entry which is preliminary data.</text>
</comment>
<reference evidence="2" key="1">
    <citation type="submission" date="2018-09" db="EMBL/GenBank/DDBJ databases">
        <authorList>
            <person name="Tuo L."/>
        </authorList>
    </citation>
    <scope>NUCLEOTIDE SEQUENCE [LARGE SCALE GENOMIC DNA]</scope>
    <source>
        <strain evidence="2">M2BS4Y-1</strain>
    </source>
</reference>
<evidence type="ECO:0000313" key="2">
    <source>
        <dbReference type="Proteomes" id="UP000265750"/>
    </source>
</evidence>
<gene>
    <name evidence="1" type="ORF">D3218_01735</name>
</gene>
<evidence type="ECO:0000313" key="1">
    <source>
        <dbReference type="EMBL" id="RIY03505.1"/>
    </source>
</evidence>
<proteinExistence type="predicted"/>
<protein>
    <submittedName>
        <fullName evidence="1">Uncharacterized protein</fullName>
    </submittedName>
</protein>
<accession>A0A3A1WS28</accession>
<dbReference type="Proteomes" id="UP000265750">
    <property type="component" value="Unassembled WGS sequence"/>
</dbReference>
<keyword evidence="2" id="KW-1185">Reference proteome</keyword>
<dbReference type="RefSeq" id="WP_119538163.1">
    <property type="nucleotide sequence ID" value="NZ_QYRN01000001.1"/>
</dbReference>
<dbReference type="EMBL" id="QYRN01000001">
    <property type="protein sequence ID" value="RIY03505.1"/>
    <property type="molecule type" value="Genomic_DNA"/>
</dbReference>
<sequence>MSALLRRVRRLEREHEPKTGRLIVIGSPYTLAEEAREAFLQREGIRVADADLVIWVLSFVTAPGPVMPRLIRNTPLA</sequence>
<organism evidence="1 2">
    <name type="scientific">Aureimonas flava</name>
    <dbReference type="NCBI Taxonomy" id="2320271"/>
    <lineage>
        <taxon>Bacteria</taxon>
        <taxon>Pseudomonadati</taxon>
        <taxon>Pseudomonadota</taxon>
        <taxon>Alphaproteobacteria</taxon>
        <taxon>Hyphomicrobiales</taxon>
        <taxon>Aurantimonadaceae</taxon>
        <taxon>Aureimonas</taxon>
    </lineage>
</organism>
<dbReference type="AlphaFoldDB" id="A0A3A1WS28"/>
<name>A0A3A1WS28_9HYPH</name>